<evidence type="ECO:0000256" key="12">
    <source>
        <dbReference type="ARBA" id="ARBA00036099"/>
    </source>
</evidence>
<dbReference type="Pfam" id="PF00474">
    <property type="entry name" value="SSF"/>
    <property type="match status" value="1"/>
</dbReference>
<feature type="transmembrane region" description="Helical" evidence="14">
    <location>
        <begin position="56"/>
        <end position="75"/>
    </location>
</feature>
<dbReference type="RefSeq" id="WP_190314073.1">
    <property type="nucleotide sequence ID" value="NZ_JACNYL010000003.1"/>
</dbReference>
<evidence type="ECO:0000256" key="9">
    <source>
        <dbReference type="ARBA" id="ARBA00023136"/>
    </source>
</evidence>
<evidence type="ECO:0000256" key="8">
    <source>
        <dbReference type="ARBA" id="ARBA00023065"/>
    </source>
</evidence>
<gene>
    <name evidence="15" type="ORF">H8B21_12200</name>
</gene>
<dbReference type="PANTHER" id="PTHR42985">
    <property type="entry name" value="SODIUM-COUPLED MONOCARBOXYLATE TRANSPORTER"/>
    <property type="match status" value="1"/>
</dbReference>
<evidence type="ECO:0000313" key="16">
    <source>
        <dbReference type="Proteomes" id="UP000651112"/>
    </source>
</evidence>
<feature type="transmembrane region" description="Helical" evidence="14">
    <location>
        <begin position="161"/>
        <end position="182"/>
    </location>
</feature>
<accession>A0ABR7XT36</accession>
<evidence type="ECO:0000256" key="14">
    <source>
        <dbReference type="SAM" id="Phobius"/>
    </source>
</evidence>
<keyword evidence="9 14" id="KW-0472">Membrane</keyword>
<comment type="caution">
    <text evidence="15">The sequence shown here is derived from an EMBL/GenBank/DDBJ whole genome shotgun (WGS) entry which is preliminary data.</text>
</comment>
<feature type="transmembrane region" description="Helical" evidence="14">
    <location>
        <begin position="19"/>
        <end position="36"/>
    </location>
</feature>
<reference evidence="15 16" key="1">
    <citation type="submission" date="2020-08" db="EMBL/GenBank/DDBJ databases">
        <title>Sphingobacterium sp. DN00404 isolated from aquaculture water.</title>
        <authorList>
            <person name="Zhang M."/>
        </authorList>
    </citation>
    <scope>NUCLEOTIDE SEQUENCE [LARGE SCALE GENOMIC DNA]</scope>
    <source>
        <strain evidence="15 16">KCTC 42746</strain>
    </source>
</reference>
<dbReference type="InterPro" id="IPR051163">
    <property type="entry name" value="Sodium:Solute_Symporter_SSF"/>
</dbReference>
<evidence type="ECO:0000313" key="15">
    <source>
        <dbReference type="EMBL" id="MBD1422333.1"/>
    </source>
</evidence>
<feature type="transmembrane region" description="Helical" evidence="14">
    <location>
        <begin position="338"/>
        <end position="366"/>
    </location>
</feature>
<evidence type="ECO:0000256" key="3">
    <source>
        <dbReference type="ARBA" id="ARBA00022448"/>
    </source>
</evidence>
<evidence type="ECO:0000256" key="13">
    <source>
        <dbReference type="RuleBase" id="RU362091"/>
    </source>
</evidence>
<dbReference type="InterPro" id="IPR038377">
    <property type="entry name" value="Na/Glc_symporter_sf"/>
</dbReference>
<keyword evidence="10" id="KW-0325">Glycoprotein</keyword>
<comment type="catalytic activity">
    <reaction evidence="12">
        <text>iodide(out) + 2 Na(+)(out) = iodide(in) + 2 Na(+)(in)</text>
        <dbReference type="Rhea" id="RHEA:71207"/>
        <dbReference type="ChEBI" id="CHEBI:16382"/>
        <dbReference type="ChEBI" id="CHEBI:29101"/>
    </reaction>
</comment>
<feature type="transmembrane region" description="Helical" evidence="14">
    <location>
        <begin position="386"/>
        <end position="406"/>
    </location>
</feature>
<keyword evidence="5 14" id="KW-0812">Transmembrane</keyword>
<dbReference type="PROSITE" id="PS00456">
    <property type="entry name" value="NA_SOLUT_SYMP_1"/>
    <property type="match status" value="1"/>
</dbReference>
<feature type="transmembrane region" description="Helical" evidence="14">
    <location>
        <begin position="418"/>
        <end position="437"/>
    </location>
</feature>
<keyword evidence="4" id="KW-1003">Cell membrane</keyword>
<evidence type="ECO:0000256" key="5">
    <source>
        <dbReference type="ARBA" id="ARBA00022692"/>
    </source>
</evidence>
<name>A0ABR7XT36_9SPHI</name>
<comment type="similarity">
    <text evidence="2 13">Belongs to the sodium:solute symporter (SSF) (TC 2.A.21) family.</text>
</comment>
<feature type="transmembrane region" description="Helical" evidence="14">
    <location>
        <begin position="128"/>
        <end position="149"/>
    </location>
</feature>
<comment type="subcellular location">
    <subcellularLocation>
        <location evidence="1">Cell membrane</location>
        <topology evidence="1">Multi-pass membrane protein</topology>
    </subcellularLocation>
</comment>
<dbReference type="Gene3D" id="1.20.1730.10">
    <property type="entry name" value="Sodium/glucose cotransporter"/>
    <property type="match status" value="1"/>
</dbReference>
<feature type="transmembrane region" description="Helical" evidence="14">
    <location>
        <begin position="444"/>
        <end position="461"/>
    </location>
</feature>
<evidence type="ECO:0000256" key="10">
    <source>
        <dbReference type="ARBA" id="ARBA00023180"/>
    </source>
</evidence>
<dbReference type="InterPro" id="IPR018212">
    <property type="entry name" value="Na/solute_symporter_CS"/>
</dbReference>
<dbReference type="EMBL" id="JACNYL010000003">
    <property type="protein sequence ID" value="MBD1422333.1"/>
    <property type="molecule type" value="Genomic_DNA"/>
</dbReference>
<keyword evidence="16" id="KW-1185">Reference proteome</keyword>
<evidence type="ECO:0000256" key="7">
    <source>
        <dbReference type="ARBA" id="ARBA00023053"/>
    </source>
</evidence>
<evidence type="ECO:0000256" key="2">
    <source>
        <dbReference type="ARBA" id="ARBA00006434"/>
    </source>
</evidence>
<sequence>MENNTIIQHSANHLGWVDYSIFVVYLLITIAIGLYFSKGQRDIKEYLMAGKSMKSLVVAITVMVSVFSGISFLGFPAEVYSNGMGYSLLAFTSFVTTPIVNSLFMPFFHRVKLFSAYQYLEARFTGKLRTTIAVIFLSRTLLWASLVIYAPALALEHVSGFPLWVLVLVMGVITTFYTTLGGMKAVIWGDVMQFIVLMGGLIAILVVALLGTQGGLAGVWTTGMETGHISFDFSLDPAVRVTVWGIILGGSVHNLVLLATDQTSIQRYMTAKDIKTAKKSMWIKAYVWVPCAFLFYLTGLVIYTFYQGAGYDPVSSGAVRNVDQILPYFVVNEMPKGFAGLIIAGIAAASMSSISSGVNSMTTVSLVDLIEPYAKRETDEKKKVRYARTLTVVYGIVITLVAFSAGRFGSLLEAPVRIFGLLGGPLLGLFLLGMLSARANAQGATIGWLSSTLITLVVVFATDISFLWYAVIGLVTCYVIGWCFSYLWPKPSDDKTTGFVWKSRFETNDDNQ</sequence>
<dbReference type="Proteomes" id="UP000651112">
    <property type="component" value="Unassembled WGS sequence"/>
</dbReference>
<feature type="transmembrane region" description="Helical" evidence="14">
    <location>
        <begin position="281"/>
        <end position="306"/>
    </location>
</feature>
<keyword evidence="7" id="KW-0915">Sodium</keyword>
<dbReference type="PROSITE" id="PS50283">
    <property type="entry name" value="NA_SOLUT_SYMP_3"/>
    <property type="match status" value="1"/>
</dbReference>
<evidence type="ECO:0000256" key="11">
    <source>
        <dbReference type="ARBA" id="ARBA00023201"/>
    </source>
</evidence>
<keyword evidence="6 14" id="KW-1133">Transmembrane helix</keyword>
<dbReference type="PANTHER" id="PTHR42985:SF40">
    <property type="entry name" value="LD47995P-RELATED"/>
    <property type="match status" value="1"/>
</dbReference>
<organism evidence="15 16">
    <name type="scientific">Sphingobacterium chuzhouense</name>
    <dbReference type="NCBI Taxonomy" id="1742264"/>
    <lineage>
        <taxon>Bacteria</taxon>
        <taxon>Pseudomonadati</taxon>
        <taxon>Bacteroidota</taxon>
        <taxon>Sphingobacteriia</taxon>
        <taxon>Sphingobacteriales</taxon>
        <taxon>Sphingobacteriaceae</taxon>
        <taxon>Sphingobacterium</taxon>
    </lineage>
</organism>
<dbReference type="InterPro" id="IPR001734">
    <property type="entry name" value="Na/solute_symporter"/>
</dbReference>
<feature type="transmembrane region" description="Helical" evidence="14">
    <location>
        <begin position="241"/>
        <end position="260"/>
    </location>
</feature>
<keyword evidence="3" id="KW-0813">Transport</keyword>
<evidence type="ECO:0000256" key="4">
    <source>
        <dbReference type="ARBA" id="ARBA00022475"/>
    </source>
</evidence>
<evidence type="ECO:0000256" key="6">
    <source>
        <dbReference type="ARBA" id="ARBA00022989"/>
    </source>
</evidence>
<evidence type="ECO:0000256" key="1">
    <source>
        <dbReference type="ARBA" id="ARBA00004651"/>
    </source>
</evidence>
<keyword evidence="11" id="KW-0739">Sodium transport</keyword>
<proteinExistence type="inferred from homology"/>
<feature type="transmembrane region" description="Helical" evidence="14">
    <location>
        <begin position="467"/>
        <end position="488"/>
    </location>
</feature>
<feature type="transmembrane region" description="Helical" evidence="14">
    <location>
        <begin position="194"/>
        <end position="221"/>
    </location>
</feature>
<protein>
    <submittedName>
        <fullName evidence="15">Sodium/solute symporter</fullName>
    </submittedName>
</protein>
<feature type="transmembrane region" description="Helical" evidence="14">
    <location>
        <begin position="87"/>
        <end position="108"/>
    </location>
</feature>
<dbReference type="NCBIfam" id="TIGR00813">
    <property type="entry name" value="sss"/>
    <property type="match status" value="1"/>
</dbReference>
<keyword evidence="8" id="KW-0406">Ion transport</keyword>